<dbReference type="GO" id="GO:0008168">
    <property type="term" value="F:methyltransferase activity"/>
    <property type="evidence" value="ECO:0007669"/>
    <property type="project" value="UniProtKB-KW"/>
</dbReference>
<evidence type="ECO:0000313" key="2">
    <source>
        <dbReference type="EMBL" id="STO20463.1"/>
    </source>
</evidence>
<dbReference type="GO" id="GO:0032259">
    <property type="term" value="P:methylation"/>
    <property type="evidence" value="ECO:0007669"/>
    <property type="project" value="UniProtKB-KW"/>
</dbReference>
<reference evidence="2 3" key="1">
    <citation type="submission" date="2018-06" db="EMBL/GenBank/DDBJ databases">
        <authorList>
            <consortium name="Pathogen Informatics"/>
            <person name="Doyle S."/>
        </authorList>
    </citation>
    <scope>NUCLEOTIDE SEQUENCE [LARGE SCALE GENOMIC DNA]</scope>
    <source>
        <strain evidence="2 3">NCTC11370</strain>
    </source>
</reference>
<dbReference type="SUPFAM" id="SSF53790">
    <property type="entry name" value="Tetrapyrrole methylase"/>
    <property type="match status" value="1"/>
</dbReference>
<protein>
    <submittedName>
        <fullName evidence="2">Tetrapyrrole (Corrin/Porphyrin) Methylases</fullName>
    </submittedName>
</protein>
<keyword evidence="2" id="KW-0489">Methyltransferase</keyword>
<keyword evidence="3" id="KW-1185">Reference proteome</keyword>
<keyword evidence="2" id="KW-0808">Transferase</keyword>
<organism evidence="2 3">
    <name type="scientific">Fluoribacter dumoffii</name>
    <dbReference type="NCBI Taxonomy" id="463"/>
    <lineage>
        <taxon>Bacteria</taxon>
        <taxon>Pseudomonadati</taxon>
        <taxon>Pseudomonadota</taxon>
        <taxon>Gammaproteobacteria</taxon>
        <taxon>Legionellales</taxon>
        <taxon>Legionellaceae</taxon>
        <taxon>Fluoribacter</taxon>
    </lineage>
</organism>
<dbReference type="InterPro" id="IPR035996">
    <property type="entry name" value="4pyrrol_Methylase_sf"/>
</dbReference>
<dbReference type="EMBL" id="UGGT01000001">
    <property type="protein sequence ID" value="STO20463.1"/>
    <property type="molecule type" value="Genomic_DNA"/>
</dbReference>
<name>A0A377G6V7_9GAMM</name>
<dbReference type="Proteomes" id="UP000254554">
    <property type="component" value="Unassembled WGS sequence"/>
</dbReference>
<evidence type="ECO:0000259" key="1">
    <source>
        <dbReference type="Pfam" id="PF00590"/>
    </source>
</evidence>
<dbReference type="CDD" id="cd19916">
    <property type="entry name" value="OphMA_like"/>
    <property type="match status" value="1"/>
</dbReference>
<dbReference type="STRING" id="1094715.GCA_000236165_01904"/>
<dbReference type="Pfam" id="PF00590">
    <property type="entry name" value="TP_methylase"/>
    <property type="match status" value="1"/>
</dbReference>
<dbReference type="AlphaFoldDB" id="A0A377G6V7"/>
<sequence>MNEPVTKQWIERYSRLSESLEPIYFSENDRQNSYDKIKDKILAEFETYDFITVVLYGHPTIFADPGLQSVIAAAMNSIETIILPGISIENCLYADLKIDPGQFGCFHVEATELLLYNKIIDPTAHLCIWQPGMIGNRSVPQSNQKSKHLNLLKHKLKKYYPEDHICIIYEASMYPSVEPRIHQFPLYEIEDQTIATLSTLYIPPLPQRNPDLEILHQITS</sequence>
<feature type="domain" description="Tetrapyrrole methylase" evidence="1">
    <location>
        <begin position="8"/>
        <end position="173"/>
    </location>
</feature>
<gene>
    <name evidence="2" type="ORF">NCTC11370_00517</name>
</gene>
<dbReference type="InterPro" id="IPR000878">
    <property type="entry name" value="4pyrrol_Mease"/>
</dbReference>
<evidence type="ECO:0000313" key="3">
    <source>
        <dbReference type="Proteomes" id="UP000254554"/>
    </source>
</evidence>
<proteinExistence type="predicted"/>
<accession>A0A377G6V7</accession>